<dbReference type="Proteomes" id="UP001642483">
    <property type="component" value="Unassembled WGS sequence"/>
</dbReference>
<evidence type="ECO:0000313" key="4">
    <source>
        <dbReference type="EMBL" id="CAK8677340.1"/>
    </source>
</evidence>
<name>A0ABP0FFV7_CLALP</name>
<keyword evidence="1" id="KW-1015">Disulfide bond</keyword>
<evidence type="ECO:0000313" key="5">
    <source>
        <dbReference type="Proteomes" id="UP001642483"/>
    </source>
</evidence>
<comment type="caution">
    <text evidence="2">Lacks conserved residue(s) required for the propagation of feature annotation.</text>
</comment>
<feature type="domain" description="Sushi" evidence="3">
    <location>
        <begin position="97"/>
        <end position="162"/>
    </location>
</feature>
<protein>
    <recommendedName>
        <fullName evidence="3">Sushi domain-containing protein</fullName>
    </recommendedName>
</protein>
<reference evidence="4 5" key="1">
    <citation type="submission" date="2024-02" db="EMBL/GenBank/DDBJ databases">
        <authorList>
            <person name="Daric V."/>
            <person name="Darras S."/>
        </authorList>
    </citation>
    <scope>NUCLEOTIDE SEQUENCE [LARGE SCALE GENOMIC DNA]</scope>
</reference>
<dbReference type="PROSITE" id="PS50923">
    <property type="entry name" value="SUSHI"/>
    <property type="match status" value="1"/>
</dbReference>
<proteinExistence type="predicted"/>
<dbReference type="CDD" id="cd00033">
    <property type="entry name" value="CCP"/>
    <property type="match status" value="1"/>
</dbReference>
<organism evidence="4 5">
    <name type="scientific">Clavelina lepadiformis</name>
    <name type="common">Light-bulb sea squirt</name>
    <name type="synonym">Ascidia lepadiformis</name>
    <dbReference type="NCBI Taxonomy" id="159417"/>
    <lineage>
        <taxon>Eukaryota</taxon>
        <taxon>Metazoa</taxon>
        <taxon>Chordata</taxon>
        <taxon>Tunicata</taxon>
        <taxon>Ascidiacea</taxon>
        <taxon>Aplousobranchia</taxon>
        <taxon>Clavelinidae</taxon>
        <taxon>Clavelina</taxon>
    </lineage>
</organism>
<keyword evidence="5" id="KW-1185">Reference proteome</keyword>
<dbReference type="InterPro" id="IPR035976">
    <property type="entry name" value="Sushi/SCR/CCP_sf"/>
</dbReference>
<evidence type="ECO:0000256" key="1">
    <source>
        <dbReference type="ARBA" id="ARBA00023157"/>
    </source>
</evidence>
<dbReference type="EMBL" id="CAWYQH010000046">
    <property type="protein sequence ID" value="CAK8677340.1"/>
    <property type="molecule type" value="Genomic_DNA"/>
</dbReference>
<sequence length="199" mass="21757">MEPSRSRFSRSLHDWSSLVDYRETVGAASVNSAGGTSAILNPDSIYASRIDISVGIFASDQFATTLTIRELLASEDGSTVRISYLDLVDASLQLSIKECASSLPYGVVITSSSRPYRYQASGTFSCPKGDLFYSNGTALPSGDTTCLANAKWSGQDNLQCWSGRCIHASDTKKRSHEANIMPSYNSIYRNIQQHWAVFD</sequence>
<evidence type="ECO:0000259" key="3">
    <source>
        <dbReference type="PROSITE" id="PS50923"/>
    </source>
</evidence>
<keyword evidence="2" id="KW-0768">Sushi</keyword>
<comment type="caution">
    <text evidence="4">The sequence shown here is derived from an EMBL/GenBank/DDBJ whole genome shotgun (WGS) entry which is preliminary data.</text>
</comment>
<evidence type="ECO:0000256" key="2">
    <source>
        <dbReference type="PROSITE-ProRule" id="PRU00302"/>
    </source>
</evidence>
<dbReference type="SUPFAM" id="SSF57535">
    <property type="entry name" value="Complement control module/SCR domain"/>
    <property type="match status" value="1"/>
</dbReference>
<gene>
    <name evidence="4" type="ORF">CVLEPA_LOCUS6725</name>
</gene>
<accession>A0ABP0FFV7</accession>
<dbReference type="InterPro" id="IPR000436">
    <property type="entry name" value="Sushi_SCR_CCP_dom"/>
</dbReference>